<comment type="caution">
    <text evidence="1">The sequence shown here is derived from an EMBL/GenBank/DDBJ whole genome shotgun (WGS) entry which is preliminary data.</text>
</comment>
<evidence type="ECO:0000313" key="2">
    <source>
        <dbReference type="Proteomes" id="UP000516437"/>
    </source>
</evidence>
<organism evidence="1 2">
    <name type="scientific">Morella rubra</name>
    <name type="common">Chinese bayberry</name>
    <dbReference type="NCBI Taxonomy" id="262757"/>
    <lineage>
        <taxon>Eukaryota</taxon>
        <taxon>Viridiplantae</taxon>
        <taxon>Streptophyta</taxon>
        <taxon>Embryophyta</taxon>
        <taxon>Tracheophyta</taxon>
        <taxon>Spermatophyta</taxon>
        <taxon>Magnoliopsida</taxon>
        <taxon>eudicotyledons</taxon>
        <taxon>Gunneridae</taxon>
        <taxon>Pentapetalae</taxon>
        <taxon>rosids</taxon>
        <taxon>fabids</taxon>
        <taxon>Fagales</taxon>
        <taxon>Myricaceae</taxon>
        <taxon>Morella</taxon>
    </lineage>
</organism>
<reference evidence="1 2" key="1">
    <citation type="journal article" date="2019" name="Plant Biotechnol. J.">
        <title>The red bayberry genome and genetic basis of sex determination.</title>
        <authorList>
            <person name="Jia H.M."/>
            <person name="Jia H.J."/>
            <person name="Cai Q.L."/>
            <person name="Wang Y."/>
            <person name="Zhao H.B."/>
            <person name="Yang W.F."/>
            <person name="Wang G.Y."/>
            <person name="Li Y.H."/>
            <person name="Zhan D.L."/>
            <person name="Shen Y.T."/>
            <person name="Niu Q.F."/>
            <person name="Chang L."/>
            <person name="Qiu J."/>
            <person name="Zhao L."/>
            <person name="Xie H.B."/>
            <person name="Fu W.Y."/>
            <person name="Jin J."/>
            <person name="Li X.W."/>
            <person name="Jiao Y."/>
            <person name="Zhou C.C."/>
            <person name="Tu T."/>
            <person name="Chai C.Y."/>
            <person name="Gao J.L."/>
            <person name="Fan L.J."/>
            <person name="van de Weg E."/>
            <person name="Wang J.Y."/>
            <person name="Gao Z.S."/>
        </authorList>
    </citation>
    <scope>NUCLEOTIDE SEQUENCE [LARGE SCALE GENOMIC DNA]</scope>
    <source>
        <tissue evidence="1">Leaves</tissue>
    </source>
</reference>
<name>A0A6A1WNC9_9ROSI</name>
<sequence>MINPIPLWGSDSDCEHFGPTNESVTDGQTKLSSEGSFLDGEYVPGNRKVKFSSRSLTRKESFGRLPGFGLWRCRGYRFRFRLKRLRIMICGRKLG</sequence>
<keyword evidence="2" id="KW-1185">Reference proteome</keyword>
<dbReference type="EMBL" id="RXIC02000020">
    <property type="protein sequence ID" value="KAB1224320.1"/>
    <property type="molecule type" value="Genomic_DNA"/>
</dbReference>
<dbReference type="Proteomes" id="UP000516437">
    <property type="component" value="Chromosome 2"/>
</dbReference>
<dbReference type="OrthoDB" id="1703537at2759"/>
<dbReference type="AlphaFoldDB" id="A0A6A1WNC9"/>
<accession>A0A6A1WNC9</accession>
<gene>
    <name evidence="1" type="ORF">CJ030_MR2G025976</name>
</gene>
<evidence type="ECO:0000313" key="1">
    <source>
        <dbReference type="EMBL" id="KAB1224320.1"/>
    </source>
</evidence>
<proteinExistence type="predicted"/>
<protein>
    <submittedName>
        <fullName evidence="1">Uncharacterized protein</fullName>
    </submittedName>
</protein>